<feature type="coiled-coil region" evidence="1">
    <location>
        <begin position="84"/>
        <end position="111"/>
    </location>
</feature>
<protein>
    <submittedName>
        <fullName evidence="3">GTPase</fullName>
    </submittedName>
</protein>
<comment type="caution">
    <text evidence="3">The sequence shown here is derived from an EMBL/GenBank/DDBJ whole genome shotgun (WGS) entry which is preliminary data.</text>
</comment>
<evidence type="ECO:0000256" key="1">
    <source>
        <dbReference type="SAM" id="Coils"/>
    </source>
</evidence>
<dbReference type="PIRSF" id="PIRSF028770">
    <property type="entry name" value="UCP028770"/>
    <property type="match status" value="1"/>
</dbReference>
<organism evidence="3 4">
    <name type="scientific">Photobacterium indicum</name>
    <dbReference type="NCBI Taxonomy" id="81447"/>
    <lineage>
        <taxon>Bacteria</taxon>
        <taxon>Pseudomonadati</taxon>
        <taxon>Pseudomonadota</taxon>
        <taxon>Gammaproteobacteria</taxon>
        <taxon>Vibrionales</taxon>
        <taxon>Vibrionaceae</taxon>
        <taxon>Photobacterium</taxon>
    </lineage>
</organism>
<dbReference type="RefSeq" id="WP_107251922.1">
    <property type="nucleotide sequence ID" value="NZ_JAKJTK010000016.1"/>
</dbReference>
<dbReference type="EMBL" id="PYOC01000001">
    <property type="protein sequence ID" value="PSV49270.1"/>
    <property type="molecule type" value="Genomic_DNA"/>
</dbReference>
<gene>
    <name evidence="3" type="ORF">C9J47_01510</name>
</gene>
<dbReference type="AlphaFoldDB" id="A0A2T3LD09"/>
<dbReference type="InterPro" id="IPR011223">
    <property type="entry name" value="UCP028770"/>
</dbReference>
<accession>A0A2T3LD09</accession>
<name>A0A2T3LD09_9GAMM</name>
<keyword evidence="2" id="KW-1133">Transmembrane helix</keyword>
<keyword evidence="2" id="KW-0812">Transmembrane</keyword>
<proteinExistence type="predicted"/>
<keyword evidence="4" id="KW-1185">Reference proteome</keyword>
<evidence type="ECO:0000313" key="3">
    <source>
        <dbReference type="EMBL" id="PSV49270.1"/>
    </source>
</evidence>
<keyword evidence="2" id="KW-0472">Membrane</keyword>
<reference evidence="3 4" key="1">
    <citation type="submission" date="2018-03" db="EMBL/GenBank/DDBJ databases">
        <title>Whole genome sequencing of Histamine producing bacteria.</title>
        <authorList>
            <person name="Butler K."/>
        </authorList>
    </citation>
    <scope>NUCLEOTIDE SEQUENCE [LARGE SCALE GENOMIC DNA]</scope>
    <source>
        <strain evidence="3 4">ATCC 19614</strain>
    </source>
</reference>
<feature type="transmembrane region" description="Helical" evidence="2">
    <location>
        <begin position="46"/>
        <end position="65"/>
    </location>
</feature>
<keyword evidence="1" id="KW-0175">Coiled coil</keyword>
<dbReference type="Proteomes" id="UP000241803">
    <property type="component" value="Unassembled WGS sequence"/>
</dbReference>
<dbReference type="Pfam" id="PF11742">
    <property type="entry name" value="DUF3302"/>
    <property type="match status" value="1"/>
</dbReference>
<evidence type="ECO:0000313" key="4">
    <source>
        <dbReference type="Proteomes" id="UP000241803"/>
    </source>
</evidence>
<feature type="transmembrane region" description="Helical" evidence="2">
    <location>
        <begin position="6"/>
        <end position="25"/>
    </location>
</feature>
<sequence length="127" mass="14828">MFLDYFALGLLFFVAIVIFYGVIAIHDIPYEISKKRNHPHQDAIHYAGWVSLFTLHAIWPFLWIWSTLWREDRGWGFTKIQNEQSELHHEIGQLTEQVEKLTEKVAQLEVAQAKRPPAQAAQQGEDI</sequence>
<evidence type="ECO:0000256" key="2">
    <source>
        <dbReference type="SAM" id="Phobius"/>
    </source>
</evidence>